<organism evidence="3 4">
    <name type="scientific">Pristionchus pacificus</name>
    <name type="common">Parasitic nematode worm</name>
    <dbReference type="NCBI Taxonomy" id="54126"/>
    <lineage>
        <taxon>Eukaryota</taxon>
        <taxon>Metazoa</taxon>
        <taxon>Ecdysozoa</taxon>
        <taxon>Nematoda</taxon>
        <taxon>Chromadorea</taxon>
        <taxon>Rhabditida</taxon>
        <taxon>Rhabditina</taxon>
        <taxon>Diplogasteromorpha</taxon>
        <taxon>Diplogasteroidea</taxon>
        <taxon>Neodiplogasteridae</taxon>
        <taxon>Pristionchus</taxon>
    </lineage>
</organism>
<evidence type="ECO:0000313" key="4">
    <source>
        <dbReference type="Proteomes" id="UP000005239"/>
    </source>
</evidence>
<reference evidence="4" key="1">
    <citation type="journal article" date="2008" name="Nat. Genet.">
        <title>The Pristionchus pacificus genome provides a unique perspective on nematode lifestyle and parasitism.</title>
        <authorList>
            <person name="Dieterich C."/>
            <person name="Clifton S.W."/>
            <person name="Schuster L.N."/>
            <person name="Chinwalla A."/>
            <person name="Delehaunty K."/>
            <person name="Dinkelacker I."/>
            <person name="Fulton L."/>
            <person name="Fulton R."/>
            <person name="Godfrey J."/>
            <person name="Minx P."/>
            <person name="Mitreva M."/>
            <person name="Roeseler W."/>
            <person name="Tian H."/>
            <person name="Witte H."/>
            <person name="Yang S.P."/>
            <person name="Wilson R.K."/>
            <person name="Sommer R.J."/>
        </authorList>
    </citation>
    <scope>NUCLEOTIDE SEQUENCE [LARGE SCALE GENOMIC DNA]</scope>
    <source>
        <strain evidence="4">PS312</strain>
    </source>
</reference>
<name>A0A2A6BQD9_PRIPA</name>
<dbReference type="PANTHER" id="PTHR12290">
    <property type="entry name" value="CORNICHON-RELATED"/>
    <property type="match status" value="1"/>
</dbReference>
<dbReference type="Gene3D" id="3.40.50.10300">
    <property type="entry name" value="CoaB-like"/>
    <property type="match status" value="1"/>
</dbReference>
<proteinExistence type="inferred from homology"/>
<gene>
    <name evidence="3" type="primary">WBGene00092097</name>
</gene>
<dbReference type="EnsemblMetazoa" id="PPA02543.1">
    <property type="protein sequence ID" value="PPA02543.1"/>
    <property type="gene ID" value="WBGene00092097"/>
</dbReference>
<dbReference type="GO" id="GO:0005634">
    <property type="term" value="C:nucleus"/>
    <property type="evidence" value="ECO:0000318"/>
    <property type="project" value="GO_Central"/>
</dbReference>
<comment type="similarity">
    <text evidence="1">Belongs to the PPC synthetase family.</text>
</comment>
<dbReference type="Pfam" id="PF04127">
    <property type="entry name" value="DFP"/>
    <property type="match status" value="1"/>
</dbReference>
<accession>A0A2A6BQD9</accession>
<dbReference type="GO" id="GO:0005737">
    <property type="term" value="C:cytoplasm"/>
    <property type="evidence" value="ECO:0000318"/>
    <property type="project" value="GO_Central"/>
</dbReference>
<dbReference type="OrthoDB" id="70224at2759"/>
<keyword evidence="4" id="KW-1185">Reference proteome</keyword>
<evidence type="ECO:0000313" key="3">
    <source>
        <dbReference type="EnsemblMetazoa" id="PPA02543.1"/>
    </source>
</evidence>
<dbReference type="GO" id="GO:0015937">
    <property type="term" value="P:coenzyme A biosynthetic process"/>
    <property type="evidence" value="ECO:0000318"/>
    <property type="project" value="GO_Central"/>
</dbReference>
<dbReference type="Proteomes" id="UP000005239">
    <property type="component" value="Unassembled WGS sequence"/>
</dbReference>
<evidence type="ECO:0000259" key="2">
    <source>
        <dbReference type="Pfam" id="PF04127"/>
    </source>
</evidence>
<evidence type="ECO:0000256" key="1">
    <source>
        <dbReference type="ARBA" id="ARBA00005703"/>
    </source>
</evidence>
<dbReference type="SUPFAM" id="SSF102645">
    <property type="entry name" value="CoaB-like"/>
    <property type="match status" value="1"/>
</dbReference>
<accession>A0A8R1Y972</accession>
<sequence>MHGKSIAEHVKCVEAFVKDFGSERIALVTSGGTQAPLEKNTVRFIDNFSMGTRGATSTEYLLAAGYTVIFMHRESSLLPFSRHFPSLFTMLHVEDGKAVSSDAKLVDNIQKSIHYRNRILFVPFVTLDQYLHLLEGICTVLEPLHERVLVYLAAAVSDFYIKHDDLPTHKMKTEEVSLPLSVVPKNLQRLVEDIVPRSFVVSFKLETDESILVEKARKALSSYGHQLVVANMLHTRKEHVVLVDNEKEMHIRLTDKNKEIEEDIIDNIKERHSDHMANAGTAQ</sequence>
<dbReference type="GO" id="GO:0004632">
    <property type="term" value="F:phosphopantothenate--cysteine ligase activity"/>
    <property type="evidence" value="ECO:0000318"/>
    <property type="project" value="GO_Central"/>
</dbReference>
<reference evidence="3" key="2">
    <citation type="submission" date="2022-06" db="UniProtKB">
        <authorList>
            <consortium name="EnsemblMetazoa"/>
        </authorList>
    </citation>
    <scope>IDENTIFICATION</scope>
    <source>
        <strain evidence="3">PS312</strain>
    </source>
</reference>
<dbReference type="AlphaFoldDB" id="A0A2A6BQD9"/>
<protein>
    <submittedName>
        <fullName evidence="3">DFP domain-containing protein</fullName>
    </submittedName>
</protein>
<dbReference type="InterPro" id="IPR007085">
    <property type="entry name" value="DNA/pantothenate-metab_flavo_C"/>
</dbReference>
<dbReference type="InterPro" id="IPR035929">
    <property type="entry name" value="CoaB-like_sf"/>
</dbReference>
<feature type="domain" description="DNA/pantothenate metabolism flavoprotein C-terminal" evidence="2">
    <location>
        <begin position="142"/>
        <end position="269"/>
    </location>
</feature>